<dbReference type="InterPro" id="IPR025326">
    <property type="entry name" value="DUF4232"/>
</dbReference>
<dbReference type="EMBL" id="CP034463">
    <property type="protein sequence ID" value="AZP19532.1"/>
    <property type="molecule type" value="Genomic_DNA"/>
</dbReference>
<evidence type="ECO:0000256" key="2">
    <source>
        <dbReference type="SAM" id="SignalP"/>
    </source>
</evidence>
<dbReference type="PROSITE" id="PS51257">
    <property type="entry name" value="PROKAR_LIPOPROTEIN"/>
    <property type="match status" value="1"/>
</dbReference>
<organism evidence="4 5">
    <name type="scientific">Streptomyces aquilus</name>
    <dbReference type="NCBI Taxonomy" id="2548456"/>
    <lineage>
        <taxon>Bacteria</taxon>
        <taxon>Bacillati</taxon>
        <taxon>Actinomycetota</taxon>
        <taxon>Actinomycetes</taxon>
        <taxon>Kitasatosporales</taxon>
        <taxon>Streptomycetaceae</taxon>
        <taxon>Streptomyces</taxon>
    </lineage>
</organism>
<feature type="compositionally biased region" description="Low complexity" evidence="1">
    <location>
        <begin position="71"/>
        <end position="80"/>
    </location>
</feature>
<dbReference type="Pfam" id="PF14016">
    <property type="entry name" value="DUF4232"/>
    <property type="match status" value="1"/>
</dbReference>
<feature type="signal peptide" evidence="2">
    <location>
        <begin position="1"/>
        <end position="22"/>
    </location>
</feature>
<name>A0A3Q9C3D1_9ACTN</name>
<sequence>MRTVRHHLLAAAGLTLATLALTACNDGTGTTDEGAAKPTASATASTTDKPAAEKPTTEKPAATPASNNTTKPSTAAPSAKDSAKDSAKEDNPAAYAFCNGSNTTTTAQPVSRPLNHMLLTVKNTGSKPCNLTYYPVLRFDGMQWAPRPIEASHPQAVVTLNPGESGYAGVLLSAADGSGDGGTTGKKLTVMFQAGTPNSDGGASAIPALPAKGVYYDSTLAPTYWQTTADDALSY</sequence>
<gene>
    <name evidence="4" type="ORF">EJC51_27785</name>
</gene>
<dbReference type="RefSeq" id="WP_126273580.1">
    <property type="nucleotide sequence ID" value="NZ_CP034463.1"/>
</dbReference>
<dbReference type="Proteomes" id="UP000280197">
    <property type="component" value="Chromosome"/>
</dbReference>
<proteinExistence type="predicted"/>
<evidence type="ECO:0000313" key="4">
    <source>
        <dbReference type="EMBL" id="AZP19532.1"/>
    </source>
</evidence>
<keyword evidence="2" id="KW-0732">Signal</keyword>
<protein>
    <submittedName>
        <fullName evidence="4">DUF4232 domain-containing protein</fullName>
    </submittedName>
</protein>
<evidence type="ECO:0000313" key="5">
    <source>
        <dbReference type="Proteomes" id="UP000280197"/>
    </source>
</evidence>
<feature type="domain" description="DUF4232" evidence="3">
    <location>
        <begin position="98"/>
        <end position="226"/>
    </location>
</feature>
<accession>A0A3Q9C3D1</accession>
<reference evidence="4 5" key="1">
    <citation type="submission" date="2018-12" db="EMBL/GenBank/DDBJ databases">
        <authorList>
            <person name="Li K."/>
        </authorList>
    </citation>
    <scope>NUCLEOTIDE SEQUENCE [LARGE SCALE GENOMIC DNA]</scope>
    <source>
        <strain evidence="5">CR22</strain>
    </source>
</reference>
<evidence type="ECO:0000259" key="3">
    <source>
        <dbReference type="Pfam" id="PF14016"/>
    </source>
</evidence>
<feature type="chain" id="PRO_5018531940" evidence="2">
    <location>
        <begin position="23"/>
        <end position="235"/>
    </location>
</feature>
<dbReference type="AlphaFoldDB" id="A0A3Q9C3D1"/>
<keyword evidence="5" id="KW-1185">Reference proteome</keyword>
<feature type="compositionally biased region" description="Low complexity" evidence="1">
    <location>
        <begin position="36"/>
        <end position="49"/>
    </location>
</feature>
<dbReference type="KEGG" id="saqu:EJC51_27785"/>
<evidence type="ECO:0000256" key="1">
    <source>
        <dbReference type="SAM" id="MobiDB-lite"/>
    </source>
</evidence>
<feature type="region of interest" description="Disordered" evidence="1">
    <location>
        <begin position="29"/>
        <end position="88"/>
    </location>
</feature>